<dbReference type="Pfam" id="PF12727">
    <property type="entry name" value="PBP_like"/>
    <property type="match status" value="1"/>
</dbReference>
<feature type="domain" description="Helix-turn-helix" evidence="2">
    <location>
        <begin position="1"/>
        <end position="48"/>
    </location>
</feature>
<dbReference type="InterPro" id="IPR010093">
    <property type="entry name" value="SinI_DNA-bd"/>
</dbReference>
<protein>
    <recommendedName>
        <fullName evidence="5">DNA-binding protein</fullName>
    </recommendedName>
</protein>
<dbReference type="InterPro" id="IPR024370">
    <property type="entry name" value="PBP_domain"/>
</dbReference>
<dbReference type="EMBL" id="MFSP01000197">
    <property type="protein sequence ID" value="OGI61428.1"/>
    <property type="molecule type" value="Genomic_DNA"/>
</dbReference>
<dbReference type="PANTHER" id="PTHR38431:SF1">
    <property type="entry name" value="BLL2305 PROTEIN"/>
    <property type="match status" value="1"/>
</dbReference>
<dbReference type="AlphaFoldDB" id="A0A1F6UVS9"/>
<sequence length="290" mass="32524">MSVKQVAQYLDIHEKKVYALAAEGVIPATKVTGKWLFPRELIDQWITESAHGGVLTDRLVVAGSDDPLLFRAIMQLANEIQGRALITYTSTGTQLGLNLLARHRADICGIHWGPAAESEHRHLAVIRQYPRHRDWVVQRAFYREQGLIIAPGARTDGDLQTLFAPRVRWAMRQEGAGSQRFLRETLARHNVDVSSLRVSAQAYSEREAASLVAMDQADVAPGARAAAAEFGLEFHSVGWEAYDFVLYRGVYFRLLFQKLLEQLKGSDCQRWAQTLGGYDFKDSGKLIWSG</sequence>
<evidence type="ECO:0000313" key="4">
    <source>
        <dbReference type="Proteomes" id="UP000179076"/>
    </source>
</evidence>
<evidence type="ECO:0000259" key="2">
    <source>
        <dbReference type="Pfam" id="PF12728"/>
    </source>
</evidence>
<feature type="domain" description="PBP" evidence="1">
    <location>
        <begin position="83"/>
        <end position="263"/>
    </location>
</feature>
<accession>A0A1F6UVS9</accession>
<organism evidence="3 4">
    <name type="scientific">Candidatus Muproteobacteria bacterium RBG_16_60_9</name>
    <dbReference type="NCBI Taxonomy" id="1817755"/>
    <lineage>
        <taxon>Bacteria</taxon>
        <taxon>Pseudomonadati</taxon>
        <taxon>Pseudomonadota</taxon>
        <taxon>Candidatus Muproteobacteria</taxon>
    </lineage>
</organism>
<dbReference type="Proteomes" id="UP000179076">
    <property type="component" value="Unassembled WGS sequence"/>
</dbReference>
<dbReference type="NCBIfam" id="TIGR01764">
    <property type="entry name" value="excise"/>
    <property type="match status" value="1"/>
</dbReference>
<dbReference type="Pfam" id="PF12728">
    <property type="entry name" value="HTH_17"/>
    <property type="match status" value="1"/>
</dbReference>
<gene>
    <name evidence="3" type="ORF">A2W18_03395</name>
</gene>
<evidence type="ECO:0000259" key="1">
    <source>
        <dbReference type="Pfam" id="PF12727"/>
    </source>
</evidence>
<dbReference type="PANTHER" id="PTHR38431">
    <property type="entry name" value="BLL2305 PROTEIN"/>
    <property type="match status" value="1"/>
</dbReference>
<dbReference type="InterPro" id="IPR041657">
    <property type="entry name" value="HTH_17"/>
</dbReference>
<comment type="caution">
    <text evidence="3">The sequence shown here is derived from an EMBL/GenBank/DDBJ whole genome shotgun (WGS) entry which is preliminary data.</text>
</comment>
<proteinExistence type="predicted"/>
<evidence type="ECO:0000313" key="3">
    <source>
        <dbReference type="EMBL" id="OGI61428.1"/>
    </source>
</evidence>
<evidence type="ECO:0008006" key="5">
    <source>
        <dbReference type="Google" id="ProtNLM"/>
    </source>
</evidence>
<dbReference type="GO" id="GO:0003677">
    <property type="term" value="F:DNA binding"/>
    <property type="evidence" value="ECO:0007669"/>
    <property type="project" value="InterPro"/>
</dbReference>
<name>A0A1F6UVS9_9PROT</name>
<reference evidence="3 4" key="1">
    <citation type="journal article" date="2016" name="Nat. Commun.">
        <title>Thousands of microbial genomes shed light on interconnected biogeochemical processes in an aquifer system.</title>
        <authorList>
            <person name="Anantharaman K."/>
            <person name="Brown C.T."/>
            <person name="Hug L.A."/>
            <person name="Sharon I."/>
            <person name="Castelle C.J."/>
            <person name="Probst A.J."/>
            <person name="Thomas B.C."/>
            <person name="Singh A."/>
            <person name="Wilkins M.J."/>
            <person name="Karaoz U."/>
            <person name="Brodie E.L."/>
            <person name="Williams K.H."/>
            <person name="Hubbard S.S."/>
            <person name="Banfield J.F."/>
        </authorList>
    </citation>
    <scope>NUCLEOTIDE SEQUENCE [LARGE SCALE GENOMIC DNA]</scope>
</reference>